<evidence type="ECO:0000256" key="1">
    <source>
        <dbReference type="SAM" id="MobiDB-lite"/>
    </source>
</evidence>
<feature type="region of interest" description="Disordered" evidence="1">
    <location>
        <begin position="14"/>
        <end position="37"/>
    </location>
</feature>
<dbReference type="AlphaFoldDB" id="A0A2I0K2H1"/>
<keyword evidence="3" id="KW-1185">Reference proteome</keyword>
<accession>A0A2I0K2H1</accession>
<organism evidence="2 3">
    <name type="scientific">Punica granatum</name>
    <name type="common">Pomegranate</name>
    <dbReference type="NCBI Taxonomy" id="22663"/>
    <lineage>
        <taxon>Eukaryota</taxon>
        <taxon>Viridiplantae</taxon>
        <taxon>Streptophyta</taxon>
        <taxon>Embryophyta</taxon>
        <taxon>Tracheophyta</taxon>
        <taxon>Spermatophyta</taxon>
        <taxon>Magnoliopsida</taxon>
        <taxon>eudicotyledons</taxon>
        <taxon>Gunneridae</taxon>
        <taxon>Pentapetalae</taxon>
        <taxon>rosids</taxon>
        <taxon>malvids</taxon>
        <taxon>Myrtales</taxon>
        <taxon>Lythraceae</taxon>
        <taxon>Punica</taxon>
    </lineage>
</organism>
<sequence>MEMGLRLRIGGPTPELIGISNSRSRSTRGLGPPIGDSDPTLEVSDVVCGCRQPWWWVGVVNQRPKPFFFPFEF</sequence>
<protein>
    <submittedName>
        <fullName evidence="2">Uncharacterized protein</fullName>
    </submittedName>
</protein>
<gene>
    <name evidence="2" type="ORF">CRG98_016856</name>
</gene>
<dbReference type="Proteomes" id="UP000233551">
    <property type="component" value="Unassembled WGS sequence"/>
</dbReference>
<comment type="caution">
    <text evidence="2">The sequence shown here is derived from an EMBL/GenBank/DDBJ whole genome shotgun (WGS) entry which is preliminary data.</text>
</comment>
<reference evidence="2 3" key="1">
    <citation type="submission" date="2017-11" db="EMBL/GenBank/DDBJ databases">
        <title>De-novo sequencing of pomegranate (Punica granatum L.) genome.</title>
        <authorList>
            <person name="Akparov Z."/>
            <person name="Amiraslanov A."/>
            <person name="Hajiyeva S."/>
            <person name="Abbasov M."/>
            <person name="Kaur K."/>
            <person name="Hamwieh A."/>
            <person name="Solovyev V."/>
            <person name="Salamov A."/>
            <person name="Braich B."/>
            <person name="Kosarev P."/>
            <person name="Mahmoud A."/>
            <person name="Hajiyev E."/>
            <person name="Babayeva S."/>
            <person name="Izzatullayeva V."/>
            <person name="Mammadov A."/>
            <person name="Mammadov A."/>
            <person name="Sharifova S."/>
            <person name="Ojaghi J."/>
            <person name="Eynullazada K."/>
            <person name="Bayramov B."/>
            <person name="Abdulazimova A."/>
            <person name="Shahmuradov I."/>
        </authorList>
    </citation>
    <scope>NUCLEOTIDE SEQUENCE [LARGE SCALE GENOMIC DNA]</scope>
    <source>
        <strain evidence="3">cv. AG2017</strain>
        <tissue evidence="2">Leaf</tissue>
    </source>
</reference>
<name>A0A2I0K2H1_PUNGR</name>
<dbReference type="EMBL" id="PGOL01000932">
    <property type="protein sequence ID" value="PKI62757.1"/>
    <property type="molecule type" value="Genomic_DNA"/>
</dbReference>
<proteinExistence type="predicted"/>
<evidence type="ECO:0000313" key="3">
    <source>
        <dbReference type="Proteomes" id="UP000233551"/>
    </source>
</evidence>
<evidence type="ECO:0000313" key="2">
    <source>
        <dbReference type="EMBL" id="PKI62757.1"/>
    </source>
</evidence>